<gene>
    <name evidence="2" type="ORF">MNB_SV-14-474</name>
</gene>
<dbReference type="AlphaFoldDB" id="A0A1W1C262"/>
<dbReference type="NCBIfam" id="NF001422">
    <property type="entry name" value="PRK00296.1"/>
    <property type="match status" value="1"/>
</dbReference>
<dbReference type="GO" id="GO:0032955">
    <property type="term" value="P:regulation of division septum assembly"/>
    <property type="evidence" value="ECO:0007669"/>
    <property type="project" value="InterPro"/>
</dbReference>
<reference evidence="2" key="1">
    <citation type="submission" date="2016-10" db="EMBL/GenBank/DDBJ databases">
        <authorList>
            <person name="de Groot N.N."/>
        </authorList>
    </citation>
    <scope>NUCLEOTIDE SEQUENCE</scope>
</reference>
<protein>
    <submittedName>
        <fullName evidence="2">Cell division topological specificity factor MinE</fullName>
    </submittedName>
</protein>
<comment type="similarity">
    <text evidence="1">Belongs to the MinE family.</text>
</comment>
<dbReference type="GO" id="GO:0051301">
    <property type="term" value="P:cell division"/>
    <property type="evidence" value="ECO:0007669"/>
    <property type="project" value="UniProtKB-KW"/>
</dbReference>
<keyword evidence="2" id="KW-0132">Cell division</keyword>
<dbReference type="Pfam" id="PF03776">
    <property type="entry name" value="MinE"/>
    <property type="match status" value="1"/>
</dbReference>
<dbReference type="NCBIfam" id="TIGR01215">
    <property type="entry name" value="minE"/>
    <property type="match status" value="1"/>
</dbReference>
<evidence type="ECO:0000313" key="2">
    <source>
        <dbReference type="EMBL" id="SFV59853.1"/>
    </source>
</evidence>
<sequence length="78" mass="9088">MFIFDFFKKKKSASVAKDRLTIAIMSDRKNATNYPFMDEMKVEIIDVVKKYIGVRGIEIKKEFDGDFEALSIDVMLEK</sequence>
<organism evidence="2">
    <name type="scientific">hydrothermal vent metagenome</name>
    <dbReference type="NCBI Taxonomy" id="652676"/>
    <lineage>
        <taxon>unclassified sequences</taxon>
        <taxon>metagenomes</taxon>
        <taxon>ecological metagenomes</taxon>
    </lineage>
</organism>
<proteinExistence type="inferred from homology"/>
<dbReference type="EMBL" id="FPHN01000108">
    <property type="protein sequence ID" value="SFV59853.1"/>
    <property type="molecule type" value="Genomic_DNA"/>
</dbReference>
<dbReference type="HAMAP" id="MF_00262">
    <property type="entry name" value="MinE"/>
    <property type="match status" value="1"/>
</dbReference>
<dbReference type="InterPro" id="IPR036707">
    <property type="entry name" value="MinE_sf"/>
</dbReference>
<dbReference type="SUPFAM" id="SSF55229">
    <property type="entry name" value="Cell division protein MinE topological specificity domain"/>
    <property type="match status" value="1"/>
</dbReference>
<evidence type="ECO:0000256" key="1">
    <source>
        <dbReference type="ARBA" id="ARBA00008168"/>
    </source>
</evidence>
<dbReference type="InterPro" id="IPR005527">
    <property type="entry name" value="MinE"/>
</dbReference>
<name>A0A1W1C262_9ZZZZ</name>
<accession>A0A1W1C262</accession>
<keyword evidence="2" id="KW-0131">Cell cycle</keyword>
<dbReference type="Gene3D" id="3.30.1070.10">
    <property type="entry name" value="Cell division topological specificity factor MinE"/>
    <property type="match status" value="1"/>
</dbReference>